<feature type="domain" description="RagB/SusD" evidence="7">
    <location>
        <begin position="332"/>
        <end position="484"/>
    </location>
</feature>
<dbReference type="SUPFAM" id="SSF48452">
    <property type="entry name" value="TPR-like"/>
    <property type="match status" value="1"/>
</dbReference>
<evidence type="ECO:0000256" key="2">
    <source>
        <dbReference type="ARBA" id="ARBA00006275"/>
    </source>
</evidence>
<feature type="domain" description="SusD-like N-terminal" evidence="8">
    <location>
        <begin position="22"/>
        <end position="198"/>
    </location>
</feature>
<dbReference type="Gene3D" id="1.25.40.390">
    <property type="match status" value="1"/>
</dbReference>
<evidence type="ECO:0000256" key="3">
    <source>
        <dbReference type="ARBA" id="ARBA00022729"/>
    </source>
</evidence>
<dbReference type="Pfam" id="PF14322">
    <property type="entry name" value="SusD-like_3"/>
    <property type="match status" value="1"/>
</dbReference>
<gene>
    <name evidence="9" type="ORF">B5E52_00045</name>
</gene>
<dbReference type="InterPro" id="IPR012944">
    <property type="entry name" value="SusD_RagB_dom"/>
</dbReference>
<evidence type="ECO:0000313" key="10">
    <source>
        <dbReference type="Proteomes" id="UP000196036"/>
    </source>
</evidence>
<dbReference type="Proteomes" id="UP000196036">
    <property type="component" value="Unassembled WGS sequence"/>
</dbReference>
<reference evidence="10" key="1">
    <citation type="submission" date="2017-04" db="EMBL/GenBank/DDBJ databases">
        <title>Function of individual gut microbiota members based on whole genome sequencing of pure cultures obtained from chicken caecum.</title>
        <authorList>
            <person name="Medvecky M."/>
            <person name="Cejkova D."/>
            <person name="Polansky O."/>
            <person name="Karasova D."/>
            <person name="Kubasova T."/>
            <person name="Cizek A."/>
            <person name="Rychlik I."/>
        </authorList>
    </citation>
    <scope>NUCLEOTIDE SEQUENCE [LARGE SCALE GENOMIC DNA]</scope>
    <source>
        <strain evidence="10">An109</strain>
    </source>
</reference>
<proteinExistence type="inferred from homology"/>
<comment type="similarity">
    <text evidence="2">Belongs to the SusD family.</text>
</comment>
<evidence type="ECO:0000313" key="9">
    <source>
        <dbReference type="EMBL" id="OUQ74021.1"/>
    </source>
</evidence>
<evidence type="ECO:0000256" key="5">
    <source>
        <dbReference type="ARBA" id="ARBA00023237"/>
    </source>
</evidence>
<evidence type="ECO:0000256" key="4">
    <source>
        <dbReference type="ARBA" id="ARBA00023136"/>
    </source>
</evidence>
<dbReference type="InterPro" id="IPR033985">
    <property type="entry name" value="SusD-like_N"/>
</dbReference>
<evidence type="ECO:0000256" key="1">
    <source>
        <dbReference type="ARBA" id="ARBA00004442"/>
    </source>
</evidence>
<dbReference type="AlphaFoldDB" id="A0A1Y4VVM8"/>
<keyword evidence="3 6" id="KW-0732">Signal</keyword>
<feature type="chain" id="PRO_5012689504" evidence="6">
    <location>
        <begin position="22"/>
        <end position="489"/>
    </location>
</feature>
<name>A0A1Y4VVM8_9BACE</name>
<evidence type="ECO:0000256" key="6">
    <source>
        <dbReference type="SAM" id="SignalP"/>
    </source>
</evidence>
<accession>A0A1Y4VVM8</accession>
<dbReference type="Pfam" id="PF07980">
    <property type="entry name" value="SusD_RagB"/>
    <property type="match status" value="1"/>
</dbReference>
<dbReference type="RefSeq" id="WP_087316962.1">
    <property type="nucleotide sequence ID" value="NZ_JABFIB010000036.1"/>
</dbReference>
<sequence length="489" mass="56528">MKNIKYFVGAVCLALSLNSCSDFLNEEPVSEIPAGDMWQTARDAKAGINEIYGLLRSTLRENYFYWGEFRSDNVAPGAPVMADQARVINNLMSTDEKCAKWTTLYQMINQANLAIKYVPNISMPDVADRNDYLGQAYALRALAYFYAIRVWGDVPLFTEPTEKYSEAIYKERTDKNYILDNVILPDLKKAESLINRNKNYERKRISICGVWAIMADAYMWSKEYNLADQTIDKMATIASKKGGRFVDFEPNIATWHTMFTEELTNKPSDDTPENDEYNSREFIFLVHFNMDEVGTNGYSYMYQWFSGSGNRAAVMSDKFMSIFDEKDMQGDQRKDFTVKYYQNGNELRKYMAGDISNSLNKTCEVAYPIYRYTDMMLLQAEARAHQGKWGEALDLVKTVRDRAGLNTLTENDFASEEEVVNYILRERQVELAGEGRRWFDLLRTGKWKEVMKPINGMEQDGNELFPIHYSHILENPKIVQNTYYGNTNN</sequence>
<comment type="caution">
    <text evidence="9">The sequence shown here is derived from an EMBL/GenBank/DDBJ whole genome shotgun (WGS) entry which is preliminary data.</text>
</comment>
<evidence type="ECO:0000259" key="8">
    <source>
        <dbReference type="Pfam" id="PF14322"/>
    </source>
</evidence>
<keyword evidence="5" id="KW-0998">Cell outer membrane</keyword>
<protein>
    <submittedName>
        <fullName evidence="9">RagB/SusD family nutrient uptake outer membrane protein</fullName>
    </submittedName>
</protein>
<dbReference type="EMBL" id="NFLW01000001">
    <property type="protein sequence ID" value="OUQ74021.1"/>
    <property type="molecule type" value="Genomic_DNA"/>
</dbReference>
<evidence type="ECO:0000259" key="7">
    <source>
        <dbReference type="Pfam" id="PF07980"/>
    </source>
</evidence>
<dbReference type="InterPro" id="IPR011990">
    <property type="entry name" value="TPR-like_helical_dom_sf"/>
</dbReference>
<feature type="signal peptide" evidence="6">
    <location>
        <begin position="1"/>
        <end position="21"/>
    </location>
</feature>
<organism evidence="9 10">
    <name type="scientific">Bacteroides xylanisolvens</name>
    <dbReference type="NCBI Taxonomy" id="371601"/>
    <lineage>
        <taxon>Bacteria</taxon>
        <taxon>Pseudomonadati</taxon>
        <taxon>Bacteroidota</taxon>
        <taxon>Bacteroidia</taxon>
        <taxon>Bacteroidales</taxon>
        <taxon>Bacteroidaceae</taxon>
        <taxon>Bacteroides</taxon>
    </lineage>
</organism>
<dbReference type="GO" id="GO:0009279">
    <property type="term" value="C:cell outer membrane"/>
    <property type="evidence" value="ECO:0007669"/>
    <property type="project" value="UniProtKB-SubCell"/>
</dbReference>
<comment type="subcellular location">
    <subcellularLocation>
        <location evidence="1">Cell outer membrane</location>
    </subcellularLocation>
</comment>
<keyword evidence="4" id="KW-0472">Membrane</keyword>